<dbReference type="AlphaFoldDB" id="A0A6H1P0J8"/>
<proteinExistence type="predicted"/>
<dbReference type="InterPro" id="IPR018728">
    <property type="entry name" value="DUF2268"/>
</dbReference>
<reference evidence="2 3" key="1">
    <citation type="submission" date="2020-04" db="EMBL/GenBank/DDBJ databases">
        <title>Genome-Wide Identification of 5-Methylcytosine Sites in Bacterial Genomes By High-Throughput Sequencing of MspJI Restriction Fragments.</title>
        <authorList>
            <person name="Wu V."/>
        </authorList>
    </citation>
    <scope>NUCLEOTIDE SEQUENCE [LARGE SCALE GENOMIC DNA]</scope>
    <source>
        <strain evidence="2 3">S2</strain>
    </source>
</reference>
<dbReference type="Pfam" id="PF10026">
    <property type="entry name" value="DUF2268"/>
    <property type="match status" value="1"/>
</dbReference>
<dbReference type="EMBL" id="CP051128">
    <property type="protein sequence ID" value="QIZ07114.1"/>
    <property type="molecule type" value="Genomic_DNA"/>
</dbReference>
<sequence length="266" mass="31856">MGIIRTEQWLEKEIDRPVKICERLEPYFKKQTAKEIYNQLMGFGMYRPSRAARNNLVHMKEQKAWDKVERLFNKYKHKWNGPDIPIFLFPVAQSGGFFIREVKSKAGVSFPDKMFLFLSTYDDPKEVEALLIHEYHHVCRLRLLDKRLEDYTLLDSIIIEGLAEYAVLKNCGREYLAPWCRMYKEKELLNFWEKYLKEQLNIKKHEKKHDELLYGGGRLPNLLGYAAGYHLIEHFYKNNNYSTKLSFINPAKKYLEYYNKTFEKSQ</sequence>
<organism evidence="2 3">
    <name type="scientific">Priestia megaterium</name>
    <name type="common">Bacillus megaterium</name>
    <dbReference type="NCBI Taxonomy" id="1404"/>
    <lineage>
        <taxon>Bacteria</taxon>
        <taxon>Bacillati</taxon>
        <taxon>Bacillota</taxon>
        <taxon>Bacilli</taxon>
        <taxon>Bacillales</taxon>
        <taxon>Bacillaceae</taxon>
        <taxon>Priestia</taxon>
    </lineage>
</organism>
<evidence type="ECO:0000313" key="2">
    <source>
        <dbReference type="EMBL" id="QIZ07114.1"/>
    </source>
</evidence>
<evidence type="ECO:0000313" key="3">
    <source>
        <dbReference type="Proteomes" id="UP000501868"/>
    </source>
</evidence>
<dbReference type="Proteomes" id="UP000501868">
    <property type="component" value="Chromosome"/>
</dbReference>
<evidence type="ECO:0000259" key="1">
    <source>
        <dbReference type="Pfam" id="PF10026"/>
    </source>
</evidence>
<gene>
    <name evidence="2" type="ORF">HFZ78_10670</name>
</gene>
<name>A0A6H1P0J8_PRIMG</name>
<protein>
    <submittedName>
        <fullName evidence="2">DUF2268 domain-containing protein</fullName>
    </submittedName>
</protein>
<reference evidence="2 3" key="2">
    <citation type="submission" date="2020-04" db="EMBL/GenBank/DDBJ databases">
        <authorList>
            <person name="Fomenkov A."/>
            <person name="Anton B.P."/>
            <person name="Roberts R.J."/>
        </authorList>
    </citation>
    <scope>NUCLEOTIDE SEQUENCE [LARGE SCALE GENOMIC DNA]</scope>
    <source>
        <strain evidence="2 3">S2</strain>
    </source>
</reference>
<accession>A0A6H1P0J8</accession>
<feature type="domain" description="DUF2268" evidence="1">
    <location>
        <begin position="65"/>
        <end position="253"/>
    </location>
</feature>